<evidence type="ECO:0000256" key="2">
    <source>
        <dbReference type="ARBA" id="ARBA00004651"/>
    </source>
</evidence>
<dbReference type="CDD" id="cd00082">
    <property type="entry name" value="HisKA"/>
    <property type="match status" value="1"/>
</dbReference>
<evidence type="ECO:0000256" key="11">
    <source>
        <dbReference type="ARBA" id="ARBA00023136"/>
    </source>
</evidence>
<accession>A0A239KH32</accession>
<dbReference type="Gene3D" id="3.40.50.2300">
    <property type="match status" value="1"/>
</dbReference>
<keyword evidence="18" id="KW-0418">Kinase</keyword>
<dbReference type="SUPFAM" id="SSF47226">
    <property type="entry name" value="Histidine-containing phosphotransfer domain, HPT domain"/>
    <property type="match status" value="1"/>
</dbReference>
<dbReference type="AlphaFoldDB" id="A0A239KH32"/>
<organism evidence="18 19">
    <name type="scientific">Ekhidna lutea</name>
    <dbReference type="NCBI Taxonomy" id="447679"/>
    <lineage>
        <taxon>Bacteria</taxon>
        <taxon>Pseudomonadati</taxon>
        <taxon>Bacteroidota</taxon>
        <taxon>Cytophagia</taxon>
        <taxon>Cytophagales</taxon>
        <taxon>Reichenbachiellaceae</taxon>
        <taxon>Ekhidna</taxon>
    </lineage>
</organism>
<dbReference type="PANTHER" id="PTHR45339">
    <property type="entry name" value="HYBRID SIGNAL TRANSDUCTION HISTIDINE KINASE J"/>
    <property type="match status" value="1"/>
</dbReference>
<feature type="domain" description="Response regulatory" evidence="16">
    <location>
        <begin position="553"/>
        <end position="670"/>
    </location>
</feature>
<dbReference type="EC" id="2.7.13.3" evidence="3"/>
<dbReference type="SUPFAM" id="SSF47384">
    <property type="entry name" value="Homodimeric domain of signal transducing histidine kinase"/>
    <property type="match status" value="1"/>
</dbReference>
<feature type="domain" description="HPt" evidence="17">
    <location>
        <begin position="695"/>
        <end position="791"/>
    </location>
</feature>
<dbReference type="EMBL" id="FZPD01000004">
    <property type="protein sequence ID" value="SNT16998.1"/>
    <property type="molecule type" value="Genomic_DNA"/>
</dbReference>
<dbReference type="PROSITE" id="PS50894">
    <property type="entry name" value="HPT"/>
    <property type="match status" value="1"/>
</dbReference>
<evidence type="ECO:0000256" key="3">
    <source>
        <dbReference type="ARBA" id="ARBA00012438"/>
    </source>
</evidence>
<keyword evidence="5 13" id="KW-0597">Phosphoprotein</keyword>
<name>A0A239KH32_EKHLU</name>
<dbReference type="SMART" id="SM00448">
    <property type="entry name" value="REC"/>
    <property type="match status" value="1"/>
</dbReference>
<evidence type="ECO:0000256" key="5">
    <source>
        <dbReference type="ARBA" id="ARBA00022553"/>
    </source>
</evidence>
<evidence type="ECO:0000256" key="8">
    <source>
        <dbReference type="ARBA" id="ARBA00022840"/>
    </source>
</evidence>
<evidence type="ECO:0000313" key="18">
    <source>
        <dbReference type="EMBL" id="SNT16998.1"/>
    </source>
</evidence>
<evidence type="ECO:0000313" key="19">
    <source>
        <dbReference type="Proteomes" id="UP000198393"/>
    </source>
</evidence>
<evidence type="ECO:0000256" key="7">
    <source>
        <dbReference type="ARBA" id="ARBA00022741"/>
    </source>
</evidence>
<dbReference type="InterPro" id="IPR036641">
    <property type="entry name" value="HPT_dom_sf"/>
</dbReference>
<keyword evidence="8" id="KW-0067">ATP-binding</keyword>
<dbReference type="PANTHER" id="PTHR45339:SF1">
    <property type="entry name" value="HYBRID SIGNAL TRANSDUCTION HISTIDINE KINASE J"/>
    <property type="match status" value="1"/>
</dbReference>
<dbReference type="FunFam" id="3.30.565.10:FF:000010">
    <property type="entry name" value="Sensor histidine kinase RcsC"/>
    <property type="match status" value="1"/>
</dbReference>
<dbReference type="SMART" id="SM00387">
    <property type="entry name" value="HATPase_c"/>
    <property type="match status" value="1"/>
</dbReference>
<dbReference type="InterPro" id="IPR001789">
    <property type="entry name" value="Sig_transdc_resp-reg_receiver"/>
</dbReference>
<keyword evidence="11 14" id="KW-0472">Membrane</keyword>
<gene>
    <name evidence="18" type="ORF">SAMN05421640_2631</name>
</gene>
<dbReference type="InterPro" id="IPR011006">
    <property type="entry name" value="CheY-like_superfamily"/>
</dbReference>
<comment type="subcellular location">
    <subcellularLocation>
        <location evidence="2">Cell membrane</location>
        <topology evidence="2">Multi-pass membrane protein</topology>
    </subcellularLocation>
</comment>
<dbReference type="SUPFAM" id="SSF55874">
    <property type="entry name" value="ATPase domain of HSP90 chaperone/DNA topoisomerase II/histidine kinase"/>
    <property type="match status" value="1"/>
</dbReference>
<feature type="transmembrane region" description="Helical" evidence="14">
    <location>
        <begin position="261"/>
        <end position="284"/>
    </location>
</feature>
<reference evidence="18 19" key="1">
    <citation type="submission" date="2017-06" db="EMBL/GenBank/DDBJ databases">
        <authorList>
            <person name="Kim H.J."/>
            <person name="Triplett B.A."/>
        </authorList>
    </citation>
    <scope>NUCLEOTIDE SEQUENCE [LARGE SCALE GENOMIC DNA]</scope>
    <source>
        <strain evidence="18 19">DSM 19307</strain>
    </source>
</reference>
<dbReference type="GO" id="GO:0005886">
    <property type="term" value="C:plasma membrane"/>
    <property type="evidence" value="ECO:0007669"/>
    <property type="project" value="UniProtKB-SubCell"/>
</dbReference>
<dbReference type="GO" id="GO:0005524">
    <property type="term" value="F:ATP binding"/>
    <property type="evidence" value="ECO:0007669"/>
    <property type="project" value="UniProtKB-KW"/>
</dbReference>
<keyword evidence="7" id="KW-0547">Nucleotide-binding</keyword>
<evidence type="ECO:0000256" key="1">
    <source>
        <dbReference type="ARBA" id="ARBA00000085"/>
    </source>
</evidence>
<dbReference type="GO" id="GO:0000155">
    <property type="term" value="F:phosphorelay sensor kinase activity"/>
    <property type="evidence" value="ECO:0007669"/>
    <property type="project" value="InterPro"/>
</dbReference>
<keyword evidence="18" id="KW-0808">Transferase</keyword>
<dbReference type="SMART" id="SM00388">
    <property type="entry name" value="HisKA"/>
    <property type="match status" value="1"/>
</dbReference>
<keyword evidence="9 14" id="KW-1133">Transmembrane helix</keyword>
<dbReference type="Gene3D" id="1.20.120.160">
    <property type="entry name" value="HPT domain"/>
    <property type="match status" value="1"/>
</dbReference>
<evidence type="ECO:0000256" key="9">
    <source>
        <dbReference type="ARBA" id="ARBA00022989"/>
    </source>
</evidence>
<dbReference type="Pfam" id="PF00072">
    <property type="entry name" value="Response_reg"/>
    <property type="match status" value="1"/>
</dbReference>
<dbReference type="Pfam" id="PF00512">
    <property type="entry name" value="HisKA"/>
    <property type="match status" value="1"/>
</dbReference>
<evidence type="ECO:0000259" key="15">
    <source>
        <dbReference type="PROSITE" id="PS50109"/>
    </source>
</evidence>
<keyword evidence="4" id="KW-1003">Cell membrane</keyword>
<dbReference type="InterPro" id="IPR036097">
    <property type="entry name" value="HisK_dim/P_sf"/>
</dbReference>
<evidence type="ECO:0000256" key="13">
    <source>
        <dbReference type="PROSITE-ProRule" id="PRU00169"/>
    </source>
</evidence>
<keyword evidence="10" id="KW-0902">Two-component regulatory system</keyword>
<dbReference type="PRINTS" id="PR00344">
    <property type="entry name" value="BCTRLSENSOR"/>
</dbReference>
<dbReference type="InterPro" id="IPR005467">
    <property type="entry name" value="His_kinase_dom"/>
</dbReference>
<feature type="domain" description="Histidine kinase" evidence="15">
    <location>
        <begin position="314"/>
        <end position="532"/>
    </location>
</feature>
<evidence type="ECO:0000256" key="10">
    <source>
        <dbReference type="ARBA" id="ARBA00023012"/>
    </source>
</evidence>
<evidence type="ECO:0000256" key="14">
    <source>
        <dbReference type="SAM" id="Phobius"/>
    </source>
</evidence>
<feature type="transmembrane region" description="Helical" evidence="14">
    <location>
        <begin position="7"/>
        <end position="29"/>
    </location>
</feature>
<evidence type="ECO:0000256" key="6">
    <source>
        <dbReference type="ARBA" id="ARBA00022692"/>
    </source>
</evidence>
<comment type="catalytic activity">
    <reaction evidence="1">
        <text>ATP + protein L-histidine = ADP + protein N-phospho-L-histidine.</text>
        <dbReference type="EC" id="2.7.13.3"/>
    </reaction>
</comment>
<dbReference type="OrthoDB" id="9781208at2"/>
<dbReference type="Proteomes" id="UP000198393">
    <property type="component" value="Unassembled WGS sequence"/>
</dbReference>
<dbReference type="InterPro" id="IPR036890">
    <property type="entry name" value="HATPase_C_sf"/>
</dbReference>
<dbReference type="CDD" id="cd16922">
    <property type="entry name" value="HATPase_EvgS-ArcB-TorS-like"/>
    <property type="match status" value="1"/>
</dbReference>
<dbReference type="InterPro" id="IPR008207">
    <property type="entry name" value="Sig_transdc_His_kin_Hpt_dom"/>
</dbReference>
<sequence>MKRSRFPYILGTSLLVLTIGASFLGFFAYTNLNQIIGTLEDEAKPRVNLLLLNNISMELQKVEYAMERYVYTNEERHMIEFRESIASSVQILDTLKKQNNEPIILNSLDSLQDLILNKGTILSQVADLDYESMEETFANLKLQLNDIQTKTILEDTLLRKKRGFLQNLFGKKEEVISSDTIDIYGSDEYQNIINSQLDSIASRSQRQAYTQKLKEFTLQQDHQDIQARITALLATMEKWEIDRIRSQATNAQGIARHTNKYVTMFSVAVPLLLLITFTVLIIYIMRTKKHQEALDSSRKNALKLAKEKEQFLANMSHEIRTPMNAISGFAKILLKGNLNEEQYDYIRIIDKSTKHLTHILNDVLDFSKLQSGKIKLESKPFNPTELLEDTLRLVEDKAEEKNLRLEFETQDLPEIVVGDPYRLRQILLNLVYNGIKFTEKGGVYVSARKEKSSKGGVRLAFEVMDTGIGIPLNRQKHIFNEFEQVNREDKRKGTGLGLSITKKLVSIHRGKIKVDSEEGRGTTFKVELPYRLSDQAPAEDISNSEEPVLQKMHILIADDEEFNRKLLMAIFKEHDISYDIAVDGAEAYELMSTTDYDVILMDFRMPKMTGPQVAEKIRSELNKNHTTPIIGLTATVSDHDMKMAKESGISEVLRKPFDTDELLNIIKNSYTLDEQASNTPSPQPFDLKSLKNMGDDEFVKDMVETFISSTKENLRELDKCYNQKDWQQTAEVLHKIIAPARHLKAESLVKILKSHELEARDGKAISSLEYEKIKSSIQALVDSLQLHLHQKNQ</sequence>
<dbReference type="InterPro" id="IPR004358">
    <property type="entry name" value="Sig_transdc_His_kin-like_C"/>
</dbReference>
<feature type="modified residue" description="4-aspartylphosphate" evidence="13">
    <location>
        <position position="602"/>
    </location>
</feature>
<dbReference type="PROSITE" id="PS50110">
    <property type="entry name" value="RESPONSE_REGULATORY"/>
    <property type="match status" value="1"/>
</dbReference>
<evidence type="ECO:0000259" key="16">
    <source>
        <dbReference type="PROSITE" id="PS50110"/>
    </source>
</evidence>
<evidence type="ECO:0000256" key="4">
    <source>
        <dbReference type="ARBA" id="ARBA00022475"/>
    </source>
</evidence>
<dbReference type="Gene3D" id="3.30.565.10">
    <property type="entry name" value="Histidine kinase-like ATPase, C-terminal domain"/>
    <property type="match status" value="1"/>
</dbReference>
<keyword evidence="19" id="KW-1185">Reference proteome</keyword>
<dbReference type="InterPro" id="IPR003594">
    <property type="entry name" value="HATPase_dom"/>
</dbReference>
<dbReference type="InterPro" id="IPR003661">
    <property type="entry name" value="HisK_dim/P_dom"/>
</dbReference>
<dbReference type="CDD" id="cd17546">
    <property type="entry name" value="REC_hyHK_CKI1_RcsC-like"/>
    <property type="match status" value="1"/>
</dbReference>
<dbReference type="PROSITE" id="PS50109">
    <property type="entry name" value="HIS_KIN"/>
    <property type="match status" value="1"/>
</dbReference>
<dbReference type="SUPFAM" id="SSF52172">
    <property type="entry name" value="CheY-like"/>
    <property type="match status" value="1"/>
</dbReference>
<feature type="modified residue" description="Phosphohistidine" evidence="12">
    <location>
        <position position="734"/>
    </location>
</feature>
<proteinExistence type="predicted"/>
<keyword evidence="6 14" id="KW-0812">Transmembrane</keyword>
<evidence type="ECO:0000256" key="12">
    <source>
        <dbReference type="PROSITE-ProRule" id="PRU00110"/>
    </source>
</evidence>
<dbReference type="RefSeq" id="WP_144017418.1">
    <property type="nucleotide sequence ID" value="NZ_FZPD01000004.1"/>
</dbReference>
<dbReference type="Pfam" id="PF02518">
    <property type="entry name" value="HATPase_c"/>
    <property type="match status" value="1"/>
</dbReference>
<dbReference type="Gene3D" id="1.10.287.130">
    <property type="match status" value="1"/>
</dbReference>
<evidence type="ECO:0000259" key="17">
    <source>
        <dbReference type="PROSITE" id="PS50894"/>
    </source>
</evidence>
<protein>
    <recommendedName>
        <fullName evidence="3">histidine kinase</fullName>
        <ecNumber evidence="3">2.7.13.3</ecNumber>
    </recommendedName>
</protein>